<accession>A0A2H0N647</accession>
<evidence type="ECO:0000313" key="2">
    <source>
        <dbReference type="Proteomes" id="UP000229600"/>
    </source>
</evidence>
<evidence type="ECO:0000313" key="1">
    <source>
        <dbReference type="EMBL" id="PIR04358.1"/>
    </source>
</evidence>
<gene>
    <name evidence="1" type="ORF">COV59_01355</name>
</gene>
<reference evidence="1 2" key="1">
    <citation type="submission" date="2017-09" db="EMBL/GenBank/DDBJ databases">
        <title>Depth-based differentiation of microbial function through sediment-hosted aquifers and enrichment of novel symbionts in the deep terrestrial subsurface.</title>
        <authorList>
            <person name="Probst A.J."/>
            <person name="Ladd B."/>
            <person name="Jarett J.K."/>
            <person name="Geller-Mcgrath D.E."/>
            <person name="Sieber C.M."/>
            <person name="Emerson J.B."/>
            <person name="Anantharaman K."/>
            <person name="Thomas B.C."/>
            <person name="Malmstrom R."/>
            <person name="Stieglmeier M."/>
            <person name="Klingl A."/>
            <person name="Woyke T."/>
            <person name="Ryan C.M."/>
            <person name="Banfield J.F."/>
        </authorList>
    </citation>
    <scope>NUCLEOTIDE SEQUENCE [LARGE SCALE GENOMIC DNA]</scope>
    <source>
        <strain evidence="1">CG11_big_fil_rev_8_21_14_0_20_39_34</strain>
    </source>
</reference>
<comment type="caution">
    <text evidence="1">The sequence shown here is derived from an EMBL/GenBank/DDBJ whole genome shotgun (WGS) entry which is preliminary data.</text>
</comment>
<dbReference type="EMBL" id="PCWN01000004">
    <property type="protein sequence ID" value="PIR04358.1"/>
    <property type="molecule type" value="Genomic_DNA"/>
</dbReference>
<sequence length="243" mass="26614">MEILFDRLELGPGTHVALEGVPIYLADEPGEVHQQGARVLSAVIKVLAARGCVVKQHILLDEVHTGGRDIPTGNTRSYLALSSARVPTRLVYEGELVEGALGWLDTIPQKLFSNGSGNSGLRKLHRDPQPLLTRHGGDPACALLDATFQLGKVADLSIIVHPKQMDVNGSVIDFQEQQAGMLAVLQSIRHEGQRGPWMPWKNGVVHLWLDESGHAVELTRTFQGRGERILQFSRKNPILPALD</sequence>
<protein>
    <submittedName>
        <fullName evidence="1">Uncharacterized protein</fullName>
    </submittedName>
</protein>
<name>A0A2H0N647_9BACT</name>
<dbReference type="Proteomes" id="UP000229600">
    <property type="component" value="Unassembled WGS sequence"/>
</dbReference>
<proteinExistence type="predicted"/>
<organism evidence="1 2">
    <name type="scientific">Candidatus Magasanikbacteria bacterium CG11_big_fil_rev_8_21_14_0_20_39_34</name>
    <dbReference type="NCBI Taxonomy" id="1974653"/>
    <lineage>
        <taxon>Bacteria</taxon>
        <taxon>Candidatus Magasanikiibacteriota</taxon>
    </lineage>
</organism>
<dbReference type="AlphaFoldDB" id="A0A2H0N647"/>